<dbReference type="InterPro" id="IPR011008">
    <property type="entry name" value="Dimeric_a/b-barrel"/>
</dbReference>
<protein>
    <submittedName>
        <fullName evidence="2">Ester cyclase</fullName>
    </submittedName>
</protein>
<name>A0A926VH90_9CYAN</name>
<feature type="domain" description="NIPSNAP" evidence="1">
    <location>
        <begin position="22"/>
        <end position="124"/>
    </location>
</feature>
<proteinExistence type="predicted"/>
<comment type="caution">
    <text evidence="2">The sequence shown here is derived from an EMBL/GenBank/DDBJ whole genome shotgun (WGS) entry which is preliminary data.</text>
</comment>
<dbReference type="Proteomes" id="UP000641646">
    <property type="component" value="Unassembled WGS sequence"/>
</dbReference>
<dbReference type="SUPFAM" id="SSF54909">
    <property type="entry name" value="Dimeric alpha+beta barrel"/>
    <property type="match status" value="1"/>
</dbReference>
<dbReference type="EMBL" id="JACJPW010000062">
    <property type="protein sequence ID" value="MBD2183703.1"/>
    <property type="molecule type" value="Genomic_DNA"/>
</dbReference>
<reference evidence="2" key="1">
    <citation type="journal article" date="2015" name="ISME J.">
        <title>Draft Genome Sequence of Streptomyces incarnatus NRRL8089, which Produces the Nucleoside Antibiotic Sinefungin.</title>
        <authorList>
            <person name="Oshima K."/>
            <person name="Hattori M."/>
            <person name="Shimizu H."/>
            <person name="Fukuda K."/>
            <person name="Nemoto M."/>
            <person name="Inagaki K."/>
            <person name="Tamura T."/>
        </authorList>
    </citation>
    <scope>NUCLEOTIDE SEQUENCE</scope>
    <source>
        <strain evidence="2">FACHB-1375</strain>
    </source>
</reference>
<dbReference type="Gene3D" id="3.30.70.100">
    <property type="match status" value="1"/>
</dbReference>
<evidence type="ECO:0000313" key="2">
    <source>
        <dbReference type="EMBL" id="MBD2183703.1"/>
    </source>
</evidence>
<dbReference type="Pfam" id="PF07366">
    <property type="entry name" value="SnoaL"/>
    <property type="match status" value="1"/>
</dbReference>
<dbReference type="InterPro" id="IPR012577">
    <property type="entry name" value="NIPSNAP"/>
</dbReference>
<evidence type="ECO:0000259" key="1">
    <source>
        <dbReference type="Pfam" id="PF07978"/>
    </source>
</evidence>
<dbReference type="PANTHER" id="PTHR38436:SF1">
    <property type="entry name" value="ESTER CYCLASE"/>
    <property type="match status" value="1"/>
</dbReference>
<dbReference type="Pfam" id="PF07978">
    <property type="entry name" value="NIPSNAP"/>
    <property type="match status" value="1"/>
</dbReference>
<dbReference type="SUPFAM" id="SSF54427">
    <property type="entry name" value="NTF2-like"/>
    <property type="match status" value="1"/>
</dbReference>
<gene>
    <name evidence="2" type="ORF">H6G03_22010</name>
</gene>
<reference evidence="2" key="2">
    <citation type="submission" date="2020-08" db="EMBL/GenBank/DDBJ databases">
        <authorList>
            <person name="Chen M."/>
            <person name="Teng W."/>
            <person name="Zhao L."/>
            <person name="Hu C."/>
            <person name="Zhou Y."/>
            <person name="Han B."/>
            <person name="Song L."/>
            <person name="Shu W."/>
        </authorList>
    </citation>
    <scope>NUCLEOTIDE SEQUENCE</scope>
    <source>
        <strain evidence="2">FACHB-1375</strain>
    </source>
</reference>
<keyword evidence="3" id="KW-1185">Reference proteome</keyword>
<dbReference type="InterPro" id="IPR032710">
    <property type="entry name" value="NTF2-like_dom_sf"/>
</dbReference>
<accession>A0A926VH90</accession>
<sequence>MVLSDVTGQPISATDTSTEMIYELRTYTVLPGKMAALLKRFREHAIRLLEKHGMTNVLYLTPEGEEKDTKLIYLLMHESKQAAEKNWAAFKNDAEWQSIFAETEANGALVEKIESLYLTPTEFSNLPGLVQRRNKAISVKFLDEFFNKKNFAVAEQFLTEDYKQHNPGVVTGRQGLIEFATEFLKANPELTMEVKRVMAEGDYVFLHVHLKFNPADRGAAVADIYRIENGKIAEHWDVMQPIPETAANDNTMF</sequence>
<evidence type="ECO:0000313" key="3">
    <source>
        <dbReference type="Proteomes" id="UP000641646"/>
    </source>
</evidence>
<dbReference type="InterPro" id="IPR009959">
    <property type="entry name" value="Cyclase_SnoaL-like"/>
</dbReference>
<dbReference type="RefSeq" id="WP_190468604.1">
    <property type="nucleotide sequence ID" value="NZ_JACJPW010000062.1"/>
</dbReference>
<dbReference type="Gene3D" id="3.10.450.50">
    <property type="match status" value="1"/>
</dbReference>
<dbReference type="PANTHER" id="PTHR38436">
    <property type="entry name" value="POLYKETIDE CYCLASE SNOAL-LIKE DOMAIN"/>
    <property type="match status" value="1"/>
</dbReference>
<dbReference type="AlphaFoldDB" id="A0A926VH90"/>
<organism evidence="2 3">
    <name type="scientific">Aerosakkonema funiforme FACHB-1375</name>
    <dbReference type="NCBI Taxonomy" id="2949571"/>
    <lineage>
        <taxon>Bacteria</taxon>
        <taxon>Bacillati</taxon>
        <taxon>Cyanobacteriota</taxon>
        <taxon>Cyanophyceae</taxon>
        <taxon>Oscillatoriophycideae</taxon>
        <taxon>Aerosakkonematales</taxon>
        <taxon>Aerosakkonemataceae</taxon>
        <taxon>Aerosakkonema</taxon>
    </lineage>
</organism>
<dbReference type="GO" id="GO:0030638">
    <property type="term" value="P:polyketide metabolic process"/>
    <property type="evidence" value="ECO:0007669"/>
    <property type="project" value="InterPro"/>
</dbReference>